<gene>
    <name evidence="2" type="ORF">ACFSSE_05650</name>
</gene>
<dbReference type="InterPro" id="IPR002716">
    <property type="entry name" value="PIN_dom"/>
</dbReference>
<name>A0ABW5TQH8_9SPHI</name>
<organism evidence="2 3">
    <name type="scientific">Pedobacter alpinus</name>
    <dbReference type="NCBI Taxonomy" id="1590643"/>
    <lineage>
        <taxon>Bacteria</taxon>
        <taxon>Pseudomonadati</taxon>
        <taxon>Bacteroidota</taxon>
        <taxon>Sphingobacteriia</taxon>
        <taxon>Sphingobacteriales</taxon>
        <taxon>Sphingobacteriaceae</taxon>
        <taxon>Pedobacter</taxon>
    </lineage>
</organism>
<dbReference type="Proteomes" id="UP001597546">
    <property type="component" value="Unassembled WGS sequence"/>
</dbReference>
<reference evidence="3" key="1">
    <citation type="journal article" date="2019" name="Int. J. Syst. Evol. Microbiol.">
        <title>The Global Catalogue of Microorganisms (GCM) 10K type strain sequencing project: providing services to taxonomists for standard genome sequencing and annotation.</title>
        <authorList>
            <consortium name="The Broad Institute Genomics Platform"/>
            <consortium name="The Broad Institute Genome Sequencing Center for Infectious Disease"/>
            <person name="Wu L."/>
            <person name="Ma J."/>
        </authorList>
    </citation>
    <scope>NUCLEOTIDE SEQUENCE [LARGE SCALE GENOMIC DNA]</scope>
    <source>
        <strain evidence="3">KCTC 42456</strain>
    </source>
</reference>
<dbReference type="RefSeq" id="WP_379046691.1">
    <property type="nucleotide sequence ID" value="NZ_JBHSKW010000062.1"/>
</dbReference>
<keyword evidence="3" id="KW-1185">Reference proteome</keyword>
<evidence type="ECO:0000313" key="3">
    <source>
        <dbReference type="Proteomes" id="UP001597546"/>
    </source>
</evidence>
<accession>A0ABW5TQH8</accession>
<feature type="domain" description="PIN" evidence="1">
    <location>
        <begin position="5"/>
        <end position="52"/>
    </location>
</feature>
<dbReference type="PANTHER" id="PTHR36173:SF2">
    <property type="entry name" value="RIBONUCLEASE VAPC16"/>
    <property type="match status" value="1"/>
</dbReference>
<dbReference type="InterPro" id="IPR052919">
    <property type="entry name" value="TA_system_RNase"/>
</dbReference>
<evidence type="ECO:0000313" key="2">
    <source>
        <dbReference type="EMBL" id="MFD2731184.1"/>
    </source>
</evidence>
<dbReference type="CDD" id="cd09872">
    <property type="entry name" value="PIN_Sll0205-like"/>
    <property type="match status" value="1"/>
</dbReference>
<dbReference type="Pfam" id="PF01850">
    <property type="entry name" value="PIN"/>
    <property type="match status" value="1"/>
</dbReference>
<protein>
    <submittedName>
        <fullName evidence="2">Type II toxin-antitoxin system VapC family toxin</fullName>
    </submittedName>
</protein>
<comment type="caution">
    <text evidence="2">The sequence shown here is derived from an EMBL/GenBank/DDBJ whole genome shotgun (WGS) entry which is preliminary data.</text>
</comment>
<dbReference type="InterPro" id="IPR041705">
    <property type="entry name" value="PIN_Sll0205"/>
</dbReference>
<dbReference type="PANTHER" id="PTHR36173">
    <property type="entry name" value="RIBONUCLEASE VAPC16-RELATED"/>
    <property type="match status" value="1"/>
</dbReference>
<sequence>MKSFLLDTHTFLWFLNGDYQLSDKAKSNIEAVENRKFISIASIWEIAIKLSLGKLY</sequence>
<dbReference type="EMBL" id="JBHULV010000016">
    <property type="protein sequence ID" value="MFD2731184.1"/>
    <property type="molecule type" value="Genomic_DNA"/>
</dbReference>
<proteinExistence type="predicted"/>
<dbReference type="SUPFAM" id="SSF88723">
    <property type="entry name" value="PIN domain-like"/>
    <property type="match status" value="1"/>
</dbReference>
<dbReference type="InterPro" id="IPR029060">
    <property type="entry name" value="PIN-like_dom_sf"/>
</dbReference>
<evidence type="ECO:0000259" key="1">
    <source>
        <dbReference type="Pfam" id="PF01850"/>
    </source>
</evidence>